<evidence type="ECO:0000313" key="4">
    <source>
        <dbReference type="Proteomes" id="UP000664417"/>
    </source>
</evidence>
<evidence type="ECO:0000259" key="1">
    <source>
        <dbReference type="Pfam" id="PF01841"/>
    </source>
</evidence>
<evidence type="ECO:0000259" key="2">
    <source>
        <dbReference type="Pfam" id="PF12969"/>
    </source>
</evidence>
<name>A0A8J7Q1R2_9BACT</name>
<dbReference type="Pfam" id="PF01841">
    <property type="entry name" value="Transglut_core"/>
    <property type="match status" value="1"/>
</dbReference>
<reference evidence="3" key="1">
    <citation type="submission" date="2021-03" db="EMBL/GenBank/DDBJ databases">
        <authorList>
            <person name="Wang G."/>
        </authorList>
    </citation>
    <scope>NUCLEOTIDE SEQUENCE</scope>
    <source>
        <strain evidence="3">KCTC 12899</strain>
    </source>
</reference>
<dbReference type="InterPro" id="IPR011990">
    <property type="entry name" value="TPR-like_helical_dom_sf"/>
</dbReference>
<dbReference type="EMBL" id="JAFREP010000001">
    <property type="protein sequence ID" value="MBO1316857.1"/>
    <property type="molecule type" value="Genomic_DNA"/>
</dbReference>
<dbReference type="Gene3D" id="1.25.40.10">
    <property type="entry name" value="Tetratricopeptide repeat domain"/>
    <property type="match status" value="1"/>
</dbReference>
<protein>
    <submittedName>
        <fullName evidence="3">DUF3857 domain-containing protein</fullName>
    </submittedName>
</protein>
<feature type="domain" description="Transglutaminase-like" evidence="1">
    <location>
        <begin position="861"/>
        <end position="951"/>
    </location>
</feature>
<dbReference type="Gene3D" id="2.60.120.1130">
    <property type="match status" value="1"/>
</dbReference>
<dbReference type="InterPro" id="IPR024618">
    <property type="entry name" value="DUF3857"/>
</dbReference>
<accession>A0A8J7Q1R2</accession>
<dbReference type="Gene3D" id="2.60.40.3140">
    <property type="match status" value="1"/>
</dbReference>
<gene>
    <name evidence="3" type="ORF">J3U88_00195</name>
</gene>
<organism evidence="3 4">
    <name type="scientific">Acanthopleuribacter pedis</name>
    <dbReference type="NCBI Taxonomy" id="442870"/>
    <lineage>
        <taxon>Bacteria</taxon>
        <taxon>Pseudomonadati</taxon>
        <taxon>Acidobacteriota</taxon>
        <taxon>Holophagae</taxon>
        <taxon>Acanthopleuribacterales</taxon>
        <taxon>Acanthopleuribacteraceae</taxon>
        <taxon>Acanthopleuribacter</taxon>
    </lineage>
</organism>
<dbReference type="Pfam" id="PF12969">
    <property type="entry name" value="DUF3857"/>
    <property type="match status" value="1"/>
</dbReference>
<dbReference type="SUPFAM" id="SSF48452">
    <property type="entry name" value="TPR-like"/>
    <property type="match status" value="1"/>
</dbReference>
<dbReference type="SUPFAM" id="SSF54001">
    <property type="entry name" value="Cysteine proteinases"/>
    <property type="match status" value="1"/>
</dbReference>
<dbReference type="Proteomes" id="UP000664417">
    <property type="component" value="Unassembled WGS sequence"/>
</dbReference>
<dbReference type="Gene3D" id="3.10.620.30">
    <property type="match status" value="1"/>
</dbReference>
<evidence type="ECO:0000313" key="3">
    <source>
        <dbReference type="EMBL" id="MBO1316857.1"/>
    </source>
</evidence>
<proteinExistence type="predicted"/>
<dbReference type="AlphaFoldDB" id="A0A8J7Q1R2"/>
<dbReference type="SMART" id="SM00028">
    <property type="entry name" value="TPR"/>
    <property type="match status" value="2"/>
</dbReference>
<dbReference type="RefSeq" id="WP_207856094.1">
    <property type="nucleotide sequence ID" value="NZ_JAFREP010000001.1"/>
</dbReference>
<dbReference type="InterPro" id="IPR019734">
    <property type="entry name" value="TPR_rpt"/>
</dbReference>
<dbReference type="InterPro" id="IPR002931">
    <property type="entry name" value="Transglutaminase-like"/>
</dbReference>
<keyword evidence="4" id="KW-1185">Reference proteome</keyword>
<feature type="domain" description="DUF3857" evidence="2">
    <location>
        <begin position="649"/>
        <end position="814"/>
    </location>
</feature>
<sequence>MTSSPFFQIQPGFSTRLFVFGWLCCWLMPPVLAGNFADDQLKRLAQRLETELAAMDPVDKLLLAEEIYFLGHETGSQDELNGMLARIFEAAEHQELKGELAYFLTQQYRQTRQSEKVAELVQSLGYVPEWQLLGPLSPSDELDLVSLIGADEVKGLTRQVSWHPARAWGKDDYWSEGLGHYGYFSANQAVFPNQLAGLLATTWFYAPARGDYRIGLGWSKDMRVWVNRSQVFRAAFENGNASPDQEVVNVRLKKGWHRLTLYLASASEEPNLGFFARVTDQEGKPLQVEARDSKQVPRRKVKLAKQQEIGLVDIAKQKSMYALAGMLLIKEQPRHPEHGLLVEMFANAFAEQPTRILTEKLLSVTDNPNDRWQYLATFLDHLEKGSVKAQPAFAKAWALTQMGQIALSQDRFWEARQYSKRALASHPDYWPAAVLDNNALSALGLDGVALNRTLALNKHYPNVPWLMMDLADLYTGMFFVSEAEQWVDKVLALRFHHRKFTNRKIQAFKSRGDLEGLEALYRDIRRDSPYSVSAALTYAEFLSGNRRHEEARRLLATLLDDMPNNPDLLQGMGEARLRAGEDDALPFLERALALRPQNPALENLIRLSQAERQVFYKPYRLEKAPEVPVLEVSDIVMNLDNKVVKVAPNGQSSLYRQMEWEVITEQGAQNLPGHSFSYSPLRERAELIKAEVYRGDQTILVTTTGRSRISDPEYRMYYDVVAYQVRFPTLQVGDRVRLEYRIDDINNTNIFGDYFGDLHVFSNSYPTKRIAYTLIMPKDRPIYTHVEKMDPEYTTREDGENKVYRWVLDQISPYETESRMPGLQAYLPYLGISTFDNWNTMAKWYADLIRNQLELDSETKQIVAEITKDTKTNLEKVKAIHEYVVTHTRYVALEFGIHGYKPYEVNQVCSRQFGDCKDKASLMVAMMLEAGVEANIVICRTSDRGDIHAYPAMLSYFNHAIAYVPEFDLYLDGTAEFSGIYELPEMDQGGLALIVDKQGNGRLTTIPRQDDTLTEYDLVLNVTTEGTAQVEGSLHYRGSVTPDVRQYLSIDTKLGQNLQTILSGMMPGLEVLQADREGTRLNDPITLHFKGETERLMAPQSNGFKLPLEILNGRLVQRYAANTKRKFPLDFGVAKTRKVALLLNAPDGFNFGAIPESLDVENDDFAVSILFDRGPDASLKVNYQVKFKNHRVSPDNYAALRELMQQHDRILDQSIQLVSE</sequence>
<comment type="caution">
    <text evidence="3">The sequence shown here is derived from an EMBL/GenBank/DDBJ whole genome shotgun (WGS) entry which is preliminary data.</text>
</comment>
<dbReference type="InterPro" id="IPR038765">
    <property type="entry name" value="Papain-like_cys_pep_sf"/>
</dbReference>